<gene>
    <name evidence="1" type="ORF">R1sor_018991</name>
</gene>
<evidence type="ECO:0000313" key="2">
    <source>
        <dbReference type="Proteomes" id="UP001633002"/>
    </source>
</evidence>
<keyword evidence="2" id="KW-1185">Reference proteome</keyword>
<reference evidence="1 2" key="1">
    <citation type="submission" date="2024-09" db="EMBL/GenBank/DDBJ databases">
        <title>Chromosome-scale assembly of Riccia sorocarpa.</title>
        <authorList>
            <person name="Paukszto L."/>
        </authorList>
    </citation>
    <scope>NUCLEOTIDE SEQUENCE [LARGE SCALE GENOMIC DNA]</scope>
    <source>
        <strain evidence="1">LP-2024</strain>
        <tissue evidence="1">Aerial parts of the thallus</tissue>
    </source>
</reference>
<dbReference type="AlphaFoldDB" id="A0ABD3IHH6"/>
<organism evidence="1 2">
    <name type="scientific">Riccia sorocarpa</name>
    <dbReference type="NCBI Taxonomy" id="122646"/>
    <lineage>
        <taxon>Eukaryota</taxon>
        <taxon>Viridiplantae</taxon>
        <taxon>Streptophyta</taxon>
        <taxon>Embryophyta</taxon>
        <taxon>Marchantiophyta</taxon>
        <taxon>Marchantiopsida</taxon>
        <taxon>Marchantiidae</taxon>
        <taxon>Marchantiales</taxon>
        <taxon>Ricciaceae</taxon>
        <taxon>Riccia</taxon>
    </lineage>
</organism>
<name>A0ABD3IHH6_9MARC</name>
<dbReference type="Proteomes" id="UP001633002">
    <property type="component" value="Unassembled WGS sequence"/>
</dbReference>
<protein>
    <submittedName>
        <fullName evidence="1">Uncharacterized protein</fullName>
    </submittedName>
</protein>
<comment type="caution">
    <text evidence="1">The sequence shown here is derived from an EMBL/GenBank/DDBJ whole genome shotgun (WGS) entry which is preliminary data.</text>
</comment>
<evidence type="ECO:0000313" key="1">
    <source>
        <dbReference type="EMBL" id="KAL3700969.1"/>
    </source>
</evidence>
<dbReference type="EMBL" id="JBJQOH010000001">
    <property type="protein sequence ID" value="KAL3700969.1"/>
    <property type="molecule type" value="Genomic_DNA"/>
</dbReference>
<sequence>MDVLICQPHPYYYCPHQKRLRPCELVIWLASFESGTLQGAQDDQLPPLNGRMEFDLPRHVVILNRSPFSITHTNGPVVMTSATAAARATCLVVHSPSPLSSSSQHAMNTTNLVFFSGRGMSLRWRRGSADDSRVGSLELPSFPKE</sequence>
<proteinExistence type="predicted"/>
<accession>A0ABD3IHH6</accession>